<accession>A0ABW1J7U3</accession>
<reference evidence="2" key="1">
    <citation type="journal article" date="2019" name="Int. J. Syst. Evol. Microbiol.">
        <title>The Global Catalogue of Microorganisms (GCM) 10K type strain sequencing project: providing services to taxonomists for standard genome sequencing and annotation.</title>
        <authorList>
            <consortium name="The Broad Institute Genomics Platform"/>
            <consortium name="The Broad Institute Genome Sequencing Center for Infectious Disease"/>
            <person name="Wu L."/>
            <person name="Ma J."/>
        </authorList>
    </citation>
    <scope>NUCLEOTIDE SEQUENCE [LARGE SCALE GENOMIC DNA]</scope>
    <source>
        <strain evidence="2">CCM 8391</strain>
    </source>
</reference>
<sequence>MADQDLGVSHGTSAALGGQAMRVEDSQRHRNCVILIIVNDNARS</sequence>
<organism evidence="1 2">
    <name type="scientific">Pseudonocardia hispaniensis</name>
    <dbReference type="NCBI Taxonomy" id="904933"/>
    <lineage>
        <taxon>Bacteria</taxon>
        <taxon>Bacillati</taxon>
        <taxon>Actinomycetota</taxon>
        <taxon>Actinomycetes</taxon>
        <taxon>Pseudonocardiales</taxon>
        <taxon>Pseudonocardiaceae</taxon>
        <taxon>Pseudonocardia</taxon>
    </lineage>
</organism>
<evidence type="ECO:0000313" key="2">
    <source>
        <dbReference type="Proteomes" id="UP001596302"/>
    </source>
</evidence>
<name>A0ABW1J7U3_9PSEU</name>
<evidence type="ECO:0000313" key="1">
    <source>
        <dbReference type="EMBL" id="MFC5996752.1"/>
    </source>
</evidence>
<dbReference type="EMBL" id="JBHSQW010000044">
    <property type="protein sequence ID" value="MFC5996752.1"/>
    <property type="molecule type" value="Genomic_DNA"/>
</dbReference>
<gene>
    <name evidence="1" type="ORF">ACFQE5_21325</name>
</gene>
<protein>
    <submittedName>
        <fullName evidence="1">Uncharacterized protein</fullName>
    </submittedName>
</protein>
<dbReference type="RefSeq" id="WP_379587569.1">
    <property type="nucleotide sequence ID" value="NZ_JBHSQW010000044.1"/>
</dbReference>
<comment type="caution">
    <text evidence="1">The sequence shown here is derived from an EMBL/GenBank/DDBJ whole genome shotgun (WGS) entry which is preliminary data.</text>
</comment>
<proteinExistence type="predicted"/>
<keyword evidence="2" id="KW-1185">Reference proteome</keyword>
<dbReference type="Proteomes" id="UP001596302">
    <property type="component" value="Unassembled WGS sequence"/>
</dbReference>